<protein>
    <submittedName>
        <fullName evidence="2">Uncharacterized protein</fullName>
    </submittedName>
</protein>
<dbReference type="AlphaFoldDB" id="A0A212JJ00"/>
<evidence type="ECO:0000256" key="1">
    <source>
        <dbReference type="SAM" id="Phobius"/>
    </source>
</evidence>
<evidence type="ECO:0000313" key="2">
    <source>
        <dbReference type="EMBL" id="SBV99423.1"/>
    </source>
</evidence>
<feature type="transmembrane region" description="Helical" evidence="1">
    <location>
        <begin position="30"/>
        <end position="49"/>
    </location>
</feature>
<dbReference type="EMBL" id="FLUP01000001">
    <property type="protein sequence ID" value="SBV99423.1"/>
    <property type="molecule type" value="Genomic_DNA"/>
</dbReference>
<accession>A0A212JJ00</accession>
<keyword evidence="1" id="KW-0472">Membrane</keyword>
<proteinExistence type="predicted"/>
<gene>
    <name evidence="2" type="ORF">KM92DES2_11210</name>
</gene>
<name>A0A212JJ00_9BACT</name>
<reference evidence="2" key="1">
    <citation type="submission" date="2016-04" db="EMBL/GenBank/DDBJ databases">
        <authorList>
            <person name="Evans L.H."/>
            <person name="Alamgir A."/>
            <person name="Owens N."/>
            <person name="Weber N.D."/>
            <person name="Virtaneva K."/>
            <person name="Barbian K."/>
            <person name="Babar A."/>
            <person name="Rosenke K."/>
        </authorList>
    </citation>
    <scope>NUCLEOTIDE SEQUENCE</scope>
    <source>
        <strain evidence="2">92-2</strain>
    </source>
</reference>
<keyword evidence="1" id="KW-0812">Transmembrane</keyword>
<keyword evidence="1" id="KW-1133">Transmembrane helix</keyword>
<sequence length="64" mass="7122">MMGRALCTPPDYDKSLPLRRAFLFGLRSRLLVRVISFLTAWACMLPALAERSDLLSLLPASAMP</sequence>
<organism evidence="2">
    <name type="scientific">uncultured Desulfovibrio sp</name>
    <dbReference type="NCBI Taxonomy" id="167968"/>
    <lineage>
        <taxon>Bacteria</taxon>
        <taxon>Pseudomonadati</taxon>
        <taxon>Thermodesulfobacteriota</taxon>
        <taxon>Desulfovibrionia</taxon>
        <taxon>Desulfovibrionales</taxon>
        <taxon>Desulfovibrionaceae</taxon>
        <taxon>Desulfovibrio</taxon>
        <taxon>environmental samples</taxon>
    </lineage>
</organism>